<name>A0AAV8U7U1_9ROSI</name>
<comment type="caution">
    <text evidence="1">The sequence shown here is derived from an EMBL/GenBank/DDBJ whole genome shotgun (WGS) entry which is preliminary data.</text>
</comment>
<evidence type="ECO:0000313" key="1">
    <source>
        <dbReference type="EMBL" id="KAJ8775345.1"/>
    </source>
</evidence>
<protein>
    <submittedName>
        <fullName evidence="1">Uncharacterized protein</fullName>
    </submittedName>
</protein>
<evidence type="ECO:0000313" key="2">
    <source>
        <dbReference type="Proteomes" id="UP001159364"/>
    </source>
</evidence>
<reference evidence="1 2" key="1">
    <citation type="submission" date="2021-09" db="EMBL/GenBank/DDBJ databases">
        <title>Genomic insights and catalytic innovation underlie evolution of tropane alkaloids biosynthesis.</title>
        <authorList>
            <person name="Wang Y.-J."/>
            <person name="Tian T."/>
            <person name="Huang J.-P."/>
            <person name="Huang S.-X."/>
        </authorList>
    </citation>
    <scope>NUCLEOTIDE SEQUENCE [LARGE SCALE GENOMIC DNA]</scope>
    <source>
        <strain evidence="1">KIB-2018</strain>
        <tissue evidence="1">Leaf</tissue>
    </source>
</reference>
<dbReference type="Proteomes" id="UP001159364">
    <property type="component" value="Linkage Group LG01"/>
</dbReference>
<organism evidence="1 2">
    <name type="scientific">Erythroxylum novogranatense</name>
    <dbReference type="NCBI Taxonomy" id="1862640"/>
    <lineage>
        <taxon>Eukaryota</taxon>
        <taxon>Viridiplantae</taxon>
        <taxon>Streptophyta</taxon>
        <taxon>Embryophyta</taxon>
        <taxon>Tracheophyta</taxon>
        <taxon>Spermatophyta</taxon>
        <taxon>Magnoliopsida</taxon>
        <taxon>eudicotyledons</taxon>
        <taxon>Gunneridae</taxon>
        <taxon>Pentapetalae</taxon>
        <taxon>rosids</taxon>
        <taxon>fabids</taxon>
        <taxon>Malpighiales</taxon>
        <taxon>Erythroxylaceae</taxon>
        <taxon>Erythroxylum</taxon>
    </lineage>
</organism>
<sequence length="72" mass="8375">MHKTHFKRKDRQIWRRNGLTEKKLKRAIGVDIVKGRDHSNRKRTTQYLPLQVKLHVVGNFDEIAGKIGEVGA</sequence>
<dbReference type="AlphaFoldDB" id="A0AAV8U7U1"/>
<accession>A0AAV8U7U1</accession>
<dbReference type="EMBL" id="JAIWQS010000001">
    <property type="protein sequence ID" value="KAJ8775345.1"/>
    <property type="molecule type" value="Genomic_DNA"/>
</dbReference>
<gene>
    <name evidence="1" type="ORF">K2173_020349</name>
</gene>
<proteinExistence type="predicted"/>
<keyword evidence="2" id="KW-1185">Reference proteome</keyword>